<dbReference type="GeneID" id="18257088"/>
<evidence type="ECO:0000313" key="19">
    <source>
        <dbReference type="EMBL" id="EGS21204.1"/>
    </source>
</evidence>
<dbReference type="HOGENOM" id="CLU_063084_1_3_1"/>
<gene>
    <name evidence="19" type="ORF">CTHT_0030500</name>
</gene>
<dbReference type="RefSeq" id="XP_006693500.1">
    <property type="nucleotide sequence ID" value="XM_006693437.1"/>
</dbReference>
<evidence type="ECO:0000256" key="14">
    <source>
        <dbReference type="ARBA" id="ARBA00023288"/>
    </source>
</evidence>
<keyword evidence="11" id="KW-0472">Membrane</keyword>
<proteinExistence type="inferred from homology"/>
<evidence type="ECO:0000259" key="18">
    <source>
        <dbReference type="PROSITE" id="PS52012"/>
    </source>
</evidence>
<feature type="disulfide bond" evidence="15">
    <location>
        <begin position="52"/>
        <end position="85"/>
    </location>
</feature>
<comment type="subcellular location">
    <subcellularLocation>
        <location evidence="1">Cell membrane</location>
        <topology evidence="1">Lipid-anchor</topology>
        <topology evidence="1">GPI-anchor</topology>
    </subcellularLocation>
    <subcellularLocation>
        <location evidence="2">Secreted</location>
    </subcellularLocation>
</comment>
<keyword evidence="4" id="KW-1003">Cell membrane</keyword>
<evidence type="ECO:0000256" key="16">
    <source>
        <dbReference type="SAM" id="MobiDB-lite"/>
    </source>
</evidence>
<evidence type="ECO:0000256" key="9">
    <source>
        <dbReference type="ARBA" id="ARBA00022729"/>
    </source>
</evidence>
<sequence length="170" mass="16308">MKLSAALVALGLAGAALAQDAQPTLPACAQDCANKFLQEGIGNCGSDPACICANKSFIGDISCCLIGVCDDAAQTAAVIFANSLCSAFKVSDLPTAPSCSTAAVQTQSASSQSTTGTTTGPITSSPSATTSATADAASSSTASDNMGPRPTAAAVGLGAVGGIMAAVALL</sequence>
<reference evidence="19 20" key="1">
    <citation type="journal article" date="2011" name="Cell">
        <title>Insight into structure and assembly of the nuclear pore complex by utilizing the genome of a eukaryotic thermophile.</title>
        <authorList>
            <person name="Amlacher S."/>
            <person name="Sarges P."/>
            <person name="Flemming D."/>
            <person name="van Noort V."/>
            <person name="Kunze R."/>
            <person name="Devos D.P."/>
            <person name="Arumugam M."/>
            <person name="Bork P."/>
            <person name="Hurt E."/>
        </authorList>
    </citation>
    <scope>NUCLEOTIDE SEQUENCE [LARGE SCALE GENOMIC DNA]</scope>
    <source>
        <strain evidence="20">DSM 1495 / CBS 144.50 / IMI 039719</strain>
    </source>
</reference>
<dbReference type="GO" id="GO:0005576">
    <property type="term" value="C:extracellular region"/>
    <property type="evidence" value="ECO:0007669"/>
    <property type="project" value="UniProtKB-SubCell"/>
</dbReference>
<evidence type="ECO:0000256" key="1">
    <source>
        <dbReference type="ARBA" id="ARBA00004609"/>
    </source>
</evidence>
<feature type="binding site" description="axial binding residue" evidence="15">
    <location>
        <position position="47"/>
    </location>
    <ligand>
        <name>heme</name>
        <dbReference type="ChEBI" id="CHEBI:30413"/>
    </ligand>
    <ligandPart>
        <name>Fe</name>
        <dbReference type="ChEBI" id="CHEBI:18248"/>
    </ligandPart>
</feature>
<evidence type="ECO:0000256" key="7">
    <source>
        <dbReference type="ARBA" id="ARBA00022622"/>
    </source>
</evidence>
<dbReference type="STRING" id="759272.G0S3S8"/>
<dbReference type="GO" id="GO:0005886">
    <property type="term" value="C:plasma membrane"/>
    <property type="evidence" value="ECO:0007669"/>
    <property type="project" value="UniProtKB-SubCell"/>
</dbReference>
<evidence type="ECO:0000256" key="4">
    <source>
        <dbReference type="ARBA" id="ARBA00022475"/>
    </source>
</evidence>
<keyword evidence="7" id="KW-0336">GPI-anchor</keyword>
<dbReference type="OMA" id="DVACCIA"/>
<accession>G0S3S8</accession>
<dbReference type="GO" id="GO:0046872">
    <property type="term" value="F:metal ion binding"/>
    <property type="evidence" value="ECO:0007669"/>
    <property type="project" value="UniProtKB-UniRule"/>
</dbReference>
<dbReference type="KEGG" id="cthr:CTHT_0030500"/>
<feature type="chain" id="PRO_5003408869" description="CFEM domain-containing protein" evidence="17">
    <location>
        <begin position="19"/>
        <end position="170"/>
    </location>
</feature>
<evidence type="ECO:0000256" key="2">
    <source>
        <dbReference type="ARBA" id="ARBA00004613"/>
    </source>
</evidence>
<dbReference type="PROSITE" id="PS52012">
    <property type="entry name" value="CFEM"/>
    <property type="match status" value="1"/>
</dbReference>
<evidence type="ECO:0000256" key="13">
    <source>
        <dbReference type="ARBA" id="ARBA00023180"/>
    </source>
</evidence>
<keyword evidence="5" id="KW-0964">Secreted</keyword>
<keyword evidence="10 15" id="KW-0408">Iron</keyword>
<evidence type="ECO:0000256" key="12">
    <source>
        <dbReference type="ARBA" id="ARBA00023157"/>
    </source>
</evidence>
<evidence type="ECO:0000256" key="15">
    <source>
        <dbReference type="PROSITE-ProRule" id="PRU01356"/>
    </source>
</evidence>
<evidence type="ECO:0000256" key="11">
    <source>
        <dbReference type="ARBA" id="ARBA00023136"/>
    </source>
</evidence>
<comment type="similarity">
    <text evidence="3">Belongs to the RBT5 family.</text>
</comment>
<evidence type="ECO:0000256" key="17">
    <source>
        <dbReference type="SAM" id="SignalP"/>
    </source>
</evidence>
<dbReference type="PANTHER" id="PTHR37928">
    <property type="entry name" value="CFEM DOMAIN PROTEIN (AFU_ORTHOLOGUE AFUA_6G14090)"/>
    <property type="match status" value="1"/>
</dbReference>
<keyword evidence="9 17" id="KW-0732">Signal</keyword>
<dbReference type="InterPro" id="IPR051735">
    <property type="entry name" value="CFEM_domain"/>
</dbReference>
<evidence type="ECO:0000256" key="6">
    <source>
        <dbReference type="ARBA" id="ARBA00022617"/>
    </source>
</evidence>
<dbReference type="OrthoDB" id="3065412at2759"/>
<dbReference type="EMBL" id="GL988041">
    <property type="protein sequence ID" value="EGS21204.1"/>
    <property type="molecule type" value="Genomic_DNA"/>
</dbReference>
<protein>
    <recommendedName>
        <fullName evidence="18">CFEM domain-containing protein</fullName>
    </recommendedName>
</protein>
<evidence type="ECO:0000256" key="10">
    <source>
        <dbReference type="ARBA" id="ARBA00023004"/>
    </source>
</evidence>
<dbReference type="Pfam" id="PF05730">
    <property type="entry name" value="CFEM"/>
    <property type="match status" value="1"/>
</dbReference>
<feature type="signal peptide" evidence="17">
    <location>
        <begin position="1"/>
        <end position="18"/>
    </location>
</feature>
<dbReference type="GO" id="GO:0098552">
    <property type="term" value="C:side of membrane"/>
    <property type="evidence" value="ECO:0007669"/>
    <property type="project" value="UniProtKB-KW"/>
</dbReference>
<evidence type="ECO:0000256" key="8">
    <source>
        <dbReference type="ARBA" id="ARBA00022723"/>
    </source>
</evidence>
<feature type="domain" description="CFEM" evidence="18">
    <location>
        <begin position="1"/>
        <end position="112"/>
    </location>
</feature>
<keyword evidence="6 15" id="KW-0349">Heme</keyword>
<keyword evidence="8 15" id="KW-0479">Metal-binding</keyword>
<dbReference type="eggNOG" id="ENOG502SD7M">
    <property type="taxonomic scope" value="Eukaryota"/>
</dbReference>
<organism evidence="20">
    <name type="scientific">Chaetomium thermophilum (strain DSM 1495 / CBS 144.50 / IMI 039719)</name>
    <name type="common">Thermochaetoides thermophila</name>
    <dbReference type="NCBI Taxonomy" id="759272"/>
    <lineage>
        <taxon>Eukaryota</taxon>
        <taxon>Fungi</taxon>
        <taxon>Dikarya</taxon>
        <taxon>Ascomycota</taxon>
        <taxon>Pezizomycotina</taxon>
        <taxon>Sordariomycetes</taxon>
        <taxon>Sordariomycetidae</taxon>
        <taxon>Sordariales</taxon>
        <taxon>Chaetomiaceae</taxon>
        <taxon>Thermochaetoides</taxon>
    </lineage>
</organism>
<evidence type="ECO:0000256" key="5">
    <source>
        <dbReference type="ARBA" id="ARBA00022525"/>
    </source>
</evidence>
<keyword evidence="20" id="KW-1185">Reference proteome</keyword>
<keyword evidence="14" id="KW-0449">Lipoprotein</keyword>
<keyword evidence="13" id="KW-0325">Glycoprotein</keyword>
<feature type="region of interest" description="Disordered" evidence="16">
    <location>
        <begin position="110"/>
        <end position="148"/>
    </location>
</feature>
<evidence type="ECO:0000313" key="20">
    <source>
        <dbReference type="Proteomes" id="UP000008066"/>
    </source>
</evidence>
<dbReference type="InterPro" id="IPR008427">
    <property type="entry name" value="Extracellular_membr_CFEM_dom"/>
</dbReference>
<feature type="compositionally biased region" description="Low complexity" evidence="16">
    <location>
        <begin position="110"/>
        <end position="143"/>
    </location>
</feature>
<dbReference type="AlphaFoldDB" id="G0S3S8"/>
<evidence type="ECO:0000256" key="3">
    <source>
        <dbReference type="ARBA" id="ARBA00010031"/>
    </source>
</evidence>
<comment type="caution">
    <text evidence="15">Lacks conserved residue(s) required for the propagation of feature annotation.</text>
</comment>
<dbReference type="PANTHER" id="PTHR37928:SF2">
    <property type="entry name" value="GPI ANCHORED CFEM DOMAIN PROTEIN (AFU_ORTHOLOGUE AFUA_6G10580)"/>
    <property type="match status" value="1"/>
</dbReference>
<name>G0S3S8_CHATD</name>
<keyword evidence="12 15" id="KW-1015">Disulfide bond</keyword>
<dbReference type="Proteomes" id="UP000008066">
    <property type="component" value="Unassembled WGS sequence"/>
</dbReference>